<dbReference type="InterPro" id="IPR019734">
    <property type="entry name" value="TPR_rpt"/>
</dbReference>
<feature type="coiled-coil region" evidence="5">
    <location>
        <begin position="141"/>
        <end position="170"/>
    </location>
</feature>
<accession>A0ABR2ET85</accession>
<evidence type="ECO:0000313" key="8">
    <source>
        <dbReference type="Proteomes" id="UP001472677"/>
    </source>
</evidence>
<proteinExistence type="inferred from homology"/>
<keyword evidence="1" id="KW-0677">Repeat</keyword>
<dbReference type="PANTHER" id="PTHR46035">
    <property type="entry name" value="TETRATRICOPEPTIDE REPEAT PROTEIN 4"/>
    <property type="match status" value="1"/>
</dbReference>
<organism evidence="7 8">
    <name type="scientific">Hibiscus sabdariffa</name>
    <name type="common">roselle</name>
    <dbReference type="NCBI Taxonomy" id="183260"/>
    <lineage>
        <taxon>Eukaryota</taxon>
        <taxon>Viridiplantae</taxon>
        <taxon>Streptophyta</taxon>
        <taxon>Embryophyta</taxon>
        <taxon>Tracheophyta</taxon>
        <taxon>Spermatophyta</taxon>
        <taxon>Magnoliopsida</taxon>
        <taxon>eudicotyledons</taxon>
        <taxon>Gunneridae</taxon>
        <taxon>Pentapetalae</taxon>
        <taxon>rosids</taxon>
        <taxon>malvids</taxon>
        <taxon>Malvales</taxon>
        <taxon>Malvaceae</taxon>
        <taxon>Malvoideae</taxon>
        <taxon>Hibiscus</taxon>
    </lineage>
</organism>
<evidence type="ECO:0000256" key="4">
    <source>
        <dbReference type="PROSITE-ProRule" id="PRU00339"/>
    </source>
</evidence>
<dbReference type="InterPro" id="IPR044059">
    <property type="entry name" value="Csn1/TTC4_wheel"/>
</dbReference>
<dbReference type="EMBL" id="JBBPBM010000010">
    <property type="protein sequence ID" value="KAK8565239.1"/>
    <property type="molecule type" value="Genomic_DNA"/>
</dbReference>
<comment type="caution">
    <text evidence="7">The sequence shown here is derived from an EMBL/GenBank/DDBJ whole genome shotgun (WGS) entry which is preliminary data.</text>
</comment>
<dbReference type="InterPro" id="IPR011990">
    <property type="entry name" value="TPR-like_helical_dom_sf"/>
</dbReference>
<reference evidence="7 8" key="1">
    <citation type="journal article" date="2024" name="G3 (Bethesda)">
        <title>Genome assembly of Hibiscus sabdariffa L. provides insights into metabolisms of medicinal natural products.</title>
        <authorList>
            <person name="Kim T."/>
        </authorList>
    </citation>
    <scope>NUCLEOTIDE SEQUENCE [LARGE SCALE GENOMIC DNA]</scope>
    <source>
        <strain evidence="7">TK-2024</strain>
        <tissue evidence="7">Old leaves</tissue>
    </source>
</reference>
<gene>
    <name evidence="7" type="ORF">V6N12_058809</name>
</gene>
<evidence type="ECO:0000256" key="3">
    <source>
        <dbReference type="ARBA" id="ARBA00023602"/>
    </source>
</evidence>
<dbReference type="PANTHER" id="PTHR46035:SF1">
    <property type="entry name" value="TETRATRICOPEPTIDE REPEAT PROTEIN 4"/>
    <property type="match status" value="1"/>
</dbReference>
<protein>
    <recommendedName>
        <fullName evidence="6">Cns1/TTC4 wheel domain-containing protein</fullName>
    </recommendedName>
</protein>
<dbReference type="PROSITE" id="PS50005">
    <property type="entry name" value="TPR"/>
    <property type="match status" value="1"/>
</dbReference>
<sequence>MALWMEAGSEPKTETEIADLQAIAALKESTALELKENGNELVKKGKKHYQEAIDCYSRAINQKALNDQDTSVLYSNRAHVNLLIGNFRRALTDSQHAIKLSPANIKAYYRATKACLSLNLLSEAKSYCESGIEKDPSNEELKKLAKQIDLKKMEQEHHEAQVSKALAEAKELVSAIEDRRLKLGNAMHRELTGLRKPVLDKSGIIHWPVLLLYAEVMSSDFIEDFCETDMFSAHLDIISIYRFGFILYESKCLLVHQSCPPLPWDEKNHYSREAIELYYEAGSGICLSKTKILRYLLEGTAAANVESIGEEEKDAADGYPHGNSAGSSKWVKVNEKRTLHDVLKERNFIIPMIPVFYVVSKRSAFYKDFITGKWTPPV</sequence>
<dbReference type="CDD" id="cd21377">
    <property type="entry name" value="CTWD_Cns1-like"/>
    <property type="match status" value="1"/>
</dbReference>
<keyword evidence="2 4" id="KW-0802">TPR repeat</keyword>
<evidence type="ECO:0000256" key="5">
    <source>
        <dbReference type="SAM" id="Coils"/>
    </source>
</evidence>
<evidence type="ECO:0000259" key="6">
    <source>
        <dbReference type="Pfam" id="PF18972"/>
    </source>
</evidence>
<feature type="repeat" description="TPR" evidence="4">
    <location>
        <begin position="71"/>
        <end position="104"/>
    </location>
</feature>
<evidence type="ECO:0000256" key="1">
    <source>
        <dbReference type="ARBA" id="ARBA00022737"/>
    </source>
</evidence>
<feature type="domain" description="Cns1/TTC4 wheel" evidence="6">
    <location>
        <begin position="202"/>
        <end position="284"/>
    </location>
</feature>
<dbReference type="SUPFAM" id="SSF48452">
    <property type="entry name" value="TPR-like"/>
    <property type="match status" value="1"/>
</dbReference>
<keyword evidence="5" id="KW-0175">Coiled coil</keyword>
<dbReference type="SMART" id="SM00028">
    <property type="entry name" value="TPR"/>
    <property type="match status" value="3"/>
</dbReference>
<name>A0ABR2ET85_9ROSI</name>
<dbReference type="Gene3D" id="1.25.40.10">
    <property type="entry name" value="Tetratricopeptide repeat domain"/>
    <property type="match status" value="1"/>
</dbReference>
<comment type="similarity">
    <text evidence="3">Belongs to the TTC4 family.</text>
</comment>
<dbReference type="Pfam" id="PF18972">
    <property type="entry name" value="Wheel"/>
    <property type="match status" value="1"/>
</dbReference>
<evidence type="ECO:0000256" key="2">
    <source>
        <dbReference type="ARBA" id="ARBA00022803"/>
    </source>
</evidence>
<keyword evidence="8" id="KW-1185">Reference proteome</keyword>
<evidence type="ECO:0000313" key="7">
    <source>
        <dbReference type="EMBL" id="KAK8565239.1"/>
    </source>
</evidence>
<dbReference type="Proteomes" id="UP001472677">
    <property type="component" value="Unassembled WGS sequence"/>
</dbReference>